<keyword evidence="13" id="KW-0472">Membrane</keyword>
<dbReference type="InterPro" id="IPR000605">
    <property type="entry name" value="Helicase_SF3_ssDNA/RNA_vir"/>
</dbReference>
<dbReference type="InterPro" id="IPR014759">
    <property type="entry name" value="Helicase_SF3_ssRNA_vir"/>
</dbReference>
<evidence type="ECO:0000256" key="3">
    <source>
        <dbReference type="ARBA" id="ARBA00022670"/>
    </source>
</evidence>
<feature type="domain" description="Peptidase C3" evidence="16">
    <location>
        <begin position="843"/>
        <end position="1061"/>
    </location>
</feature>
<dbReference type="GO" id="GO:0005524">
    <property type="term" value="F:ATP binding"/>
    <property type="evidence" value="ECO:0007669"/>
    <property type="project" value="UniProtKB-KW"/>
</dbReference>
<evidence type="ECO:0000256" key="11">
    <source>
        <dbReference type="ARBA" id="ARBA00022953"/>
    </source>
</evidence>
<keyword evidence="7" id="KW-0547">Nucleotide-binding</keyword>
<dbReference type="PROSITE" id="PS50507">
    <property type="entry name" value="RDRP_SSRNA_POS"/>
    <property type="match status" value="1"/>
</dbReference>
<protein>
    <recommendedName>
        <fullName evidence="1">RNA1 polyprotein</fullName>
    </recommendedName>
</protein>
<evidence type="ECO:0000256" key="7">
    <source>
        <dbReference type="ARBA" id="ARBA00022741"/>
    </source>
</evidence>
<dbReference type="PROSITE" id="PS51874">
    <property type="entry name" value="PCV_3C_PRO"/>
    <property type="match status" value="1"/>
</dbReference>
<dbReference type="Pfam" id="PF00680">
    <property type="entry name" value="RdRP_1"/>
    <property type="match status" value="1"/>
</dbReference>
<keyword evidence="4" id="KW-0808">Transferase</keyword>
<dbReference type="SUPFAM" id="SSF56672">
    <property type="entry name" value="DNA/RNA polymerases"/>
    <property type="match status" value="1"/>
</dbReference>
<dbReference type="GO" id="GO:0003723">
    <property type="term" value="F:RNA binding"/>
    <property type="evidence" value="ECO:0007669"/>
    <property type="project" value="InterPro"/>
</dbReference>
<keyword evidence="2" id="KW-0696">RNA-directed RNA polymerase</keyword>
<evidence type="ECO:0000313" key="17">
    <source>
        <dbReference type="EMBL" id="DBA54803.1"/>
    </source>
</evidence>
<keyword evidence="3" id="KW-0645">Protease</keyword>
<dbReference type="CDD" id="cd23169">
    <property type="entry name" value="ps-ssRNAv-Picornavirales"/>
    <property type="match status" value="1"/>
</dbReference>
<evidence type="ECO:0000259" key="16">
    <source>
        <dbReference type="PROSITE" id="PS51874"/>
    </source>
</evidence>
<proteinExistence type="predicted"/>
<sequence length="2156" mass="241191">MAFFSTLRRAVSTARDSVLLPVTLLSSMNKAISAVEKTAIKAEKTSDDVSISSVTFTSLCEKTAELLGKFTVIITPVFDFLSTSRKVWKVFCDIVCNLFSTAFKNSLDLWQGILNTGLEGFLLPCVIAVTCLICFFVYNYQLLGSAFTSLWSSVLCAVSSVIRVWSPESELAEWVFQLSKANQIVPNLSSSDCVATSSSSIGSVLSLVLAGFSMFFFSKQGFVARDDRNPILSCLKFAGSYAQQCNHLFTFHRNVKMDIGCVVGWCLDTACEFLHVHNPTLHTINYLLSGKDDIFKWIGDVERIVDPDDRLVKFADPSYVQLLKDLKQRGDEIRARCVVAPVIPFLSNQVHKAFTTLEKEYSACVSHKGIGQVRQEPFMVQFYGAPGVGKSRSLEFIVKDMLDLMEESQLNRLYSVPRKDEYWSGYAHQMAVLFDDLGAIQDAAGHNSDVKMIIDLKSSGPVGLPMADLESKGTHFTSKYIFATSNAPDPNPGCGIANMEAFQRRRDVLVEVKRNGDMNPEDPVGNLVYSVNSSFGLHNPEPGCEALSYSQLIRFLVRQAKGHFDKGKIMSSQLGHTYVPEPEPENLMGIEPQMQVEKMLLDSCKNHYIGDLAERKFLKEPFWSQYCSMSEEEQKSFDQWKNDLLFLPLREDEVGFWYGQVDRDWKTTVQFRLGMLHFDNTRLVKKIGNGSFMDCFYSDDDCVIEELFLMPPRTQFAYCLLARHHHSKLQSCGSKVVGSQSLYQRCVGKVLELFKKLPTWLQTILKVCVIYTFLWSISTLLSKFLSIPIELANACNTAIMAMGPKNESQSSKEVVPRKKDKRYDFFTMPKSHGPVEQDWAAWARSDPFLNQGLIKNVVLIKFDSGAYFRGLMIDSNWMMTIGHAFGPLPSGTQAEFVCDKVKQRIAVDKSVKHYITLPGQDVAFIHVMGQLGNKRNIIHHFVRQNQLGTYVGSQGCLVKASFCLDSTSPRFLENEVHGTRMQTAQPRRLEYGEEGAKIVSAKCLQYDIASSNGDCGSLLMLPNIVNNQPVIAGVHVAGLTNFFKNKGIYSGFSAVVTVEDLLGALPLTHCVEEQVHSRFETEELIKKGNPFDPNQVFYLGRVPSHLAAEIPVVTTLRKSDIFDAMEQIRPHTSEPSILTAMDPRLPRDSEFDPYIRGVEKFNETANCFNWRIAGEAFSLLKRKTLFEMSKIAVPGGIPCVRSEMVGLNGIAGEEYYDAMDFSTSVGWPFNKSGGKSKKEHVDGDPGEIVLKRDSPVFEAYMKLSQLITQGKTEKLVTTECAKDEKLPLEKIYEKPKTRLFTILPFHYNLLVRQYFLDFSAVLMRAHNVLPCKVGIDFSGSEWTLLANQFNAISGEGFSADYSSFDGRAPVFIFQWFCDMIDEFYQDAPSSEASQARHALIMMASCHQTLCGDHLFEVCGGMPSGFALTVIFNSILNEFYMRYAFGALLERPDVLAHAVSQSALDFERLFVAVYGDDNLVAVPLDLSWYTLPRIAEELLKVNVIIKSGLDKSANVAEVENKPLNELVFLSRSFVQHPTGFYQGPLKWNSVVERLYWIRKGKGLSAAEALEENVISAMEEAFYHGEVVFEALGKQLLSIFSQLMMPFPRVKTFAMMEQNWLQKVTQGPLVELDDESGKEILPEVAVVAAATWEREQVEVFPGVFCVSVRSYSHQNFPANTVVVNCTMSKKVGGIHGPQDWKDFENQMWGFTLSLIQKQQISMVAAGKEVSGVVFVSSTGDGMSVICASLLALSTSKYCGAAVLTRFRQITGVFLVSSYCGGAGAYLMRACGAGSNLQSQLSVGSLKSSLVPYHKLLSIGGCWILCGIRTPWVKAPGVEYWATRTTGFDGVNTSPLFVGRDVDGAALASAILKAASAEEKLFLFFDDFEERDARWVLKANVMAGMECYSVDAVCLARKINSIAAMGVMSVRNFVLCFDKKVQKPYDHFLTSGKKDVVLFENELGFEWKSVKEWRELVTELNSGCFRPLFVMTCVKMTFIIDNIMTYTHLKRVVEDYFGPRGSAQYLMALLHMILWLEWDVSLINLEQMCEIKLQQYFPQCKFYSENPCALNFGATTLCTYPMESVCCEVLQSFQNGKMMVSKTCSAGAFFYLVAHLKFGKNIVLSNLDCVEGSDSLLNAFIKGIPKNVVVFATENPHIV</sequence>
<keyword evidence="11" id="KW-0693">Viral RNA replication</keyword>
<dbReference type="InterPro" id="IPR043128">
    <property type="entry name" value="Rev_trsase/Diguanyl_cyclase"/>
</dbReference>
<dbReference type="PRINTS" id="PR00918">
    <property type="entry name" value="CALICVIRUSNS"/>
</dbReference>
<dbReference type="SUPFAM" id="SSF50494">
    <property type="entry name" value="Trypsin-like serine proteases"/>
    <property type="match status" value="1"/>
</dbReference>
<evidence type="ECO:0000256" key="5">
    <source>
        <dbReference type="ARBA" id="ARBA00022692"/>
    </source>
</evidence>
<accession>A0AAT9JBA6</accession>
<dbReference type="InterPro" id="IPR043502">
    <property type="entry name" value="DNA/RNA_pol_sf"/>
</dbReference>
<dbReference type="GO" id="GO:0039694">
    <property type="term" value="P:viral RNA genome replication"/>
    <property type="evidence" value="ECO:0007669"/>
    <property type="project" value="InterPro"/>
</dbReference>
<evidence type="ECO:0000256" key="4">
    <source>
        <dbReference type="ARBA" id="ARBA00022679"/>
    </source>
</evidence>
<dbReference type="InterPro" id="IPR007094">
    <property type="entry name" value="RNA-dir_pol_PSvirus"/>
</dbReference>
<reference evidence="17" key="2">
    <citation type="journal article" date="2024" name="Arch. Virol.">
        <title>Probing of plant transcriptomes reveals the hidden genetic diversity of the family Secoviridae.</title>
        <authorList>
            <person name="Sidharthan V.K."/>
            <person name="Reddy V."/>
            <person name="Kiran G."/>
            <person name="Rajeswari V."/>
            <person name="Baranwal V.K."/>
            <person name="Kumar M.K."/>
            <person name="Kumar K.S."/>
        </authorList>
    </citation>
    <scope>NUCLEOTIDE SEQUENCE</scope>
    <source>
        <strain evidence="17">Lop mir</strain>
    </source>
</reference>
<dbReference type="Gene3D" id="1.20.960.20">
    <property type="match status" value="1"/>
</dbReference>
<keyword evidence="10" id="KW-0067">ATP-binding</keyword>
<evidence type="ECO:0000259" key="15">
    <source>
        <dbReference type="PROSITE" id="PS51218"/>
    </source>
</evidence>
<name>A0AAT9JBA6_9SECO</name>
<keyword evidence="12 13" id="KW-1133">Transmembrane helix</keyword>
<evidence type="ECO:0000256" key="9">
    <source>
        <dbReference type="ARBA" id="ARBA00022807"/>
    </source>
</evidence>
<dbReference type="EMBL" id="BK065133">
    <property type="protein sequence ID" value="DBA54803.1"/>
    <property type="molecule type" value="Genomic_RNA"/>
</dbReference>
<evidence type="ECO:0000256" key="13">
    <source>
        <dbReference type="SAM" id="Phobius"/>
    </source>
</evidence>
<dbReference type="InterPro" id="IPR001205">
    <property type="entry name" value="RNA-dir_pol_C"/>
</dbReference>
<evidence type="ECO:0000256" key="1">
    <source>
        <dbReference type="ARBA" id="ARBA00020936"/>
    </source>
</evidence>
<dbReference type="InterPro" id="IPR004004">
    <property type="entry name" value="Helic/Pol/Pept_Calicivir-typ"/>
</dbReference>
<dbReference type="InterPro" id="IPR009003">
    <property type="entry name" value="Peptidase_S1_PA"/>
</dbReference>
<evidence type="ECO:0000256" key="10">
    <source>
        <dbReference type="ARBA" id="ARBA00022840"/>
    </source>
</evidence>
<keyword evidence="6" id="KW-0548">Nucleotidyltransferase</keyword>
<evidence type="ECO:0000256" key="12">
    <source>
        <dbReference type="ARBA" id="ARBA00022989"/>
    </source>
</evidence>
<dbReference type="PROSITE" id="PS51218">
    <property type="entry name" value="SF3_HELICASE_2"/>
    <property type="match status" value="1"/>
</dbReference>
<feature type="domain" description="SF3 helicase" evidence="15">
    <location>
        <begin position="358"/>
        <end position="525"/>
    </location>
</feature>
<evidence type="ECO:0000259" key="14">
    <source>
        <dbReference type="PROSITE" id="PS50507"/>
    </source>
</evidence>
<dbReference type="Gene3D" id="3.30.70.270">
    <property type="match status" value="1"/>
</dbReference>
<evidence type="ECO:0000256" key="6">
    <source>
        <dbReference type="ARBA" id="ARBA00022695"/>
    </source>
</evidence>
<keyword evidence="5 13" id="KW-0812">Transmembrane</keyword>
<dbReference type="GO" id="GO:0003724">
    <property type="term" value="F:RNA helicase activity"/>
    <property type="evidence" value="ECO:0007669"/>
    <property type="project" value="InterPro"/>
</dbReference>
<evidence type="ECO:0000256" key="2">
    <source>
        <dbReference type="ARBA" id="ARBA00022484"/>
    </source>
</evidence>
<dbReference type="GO" id="GO:0003968">
    <property type="term" value="F:RNA-directed RNA polymerase activity"/>
    <property type="evidence" value="ECO:0007669"/>
    <property type="project" value="UniProtKB-KW"/>
</dbReference>
<feature type="domain" description="RdRp catalytic" evidence="14">
    <location>
        <begin position="1354"/>
        <end position="1489"/>
    </location>
</feature>
<dbReference type="GO" id="GO:0006351">
    <property type="term" value="P:DNA-templated transcription"/>
    <property type="evidence" value="ECO:0007669"/>
    <property type="project" value="InterPro"/>
</dbReference>
<dbReference type="GO" id="GO:0006508">
    <property type="term" value="P:proteolysis"/>
    <property type="evidence" value="ECO:0007669"/>
    <property type="project" value="UniProtKB-KW"/>
</dbReference>
<dbReference type="GO" id="GO:0004197">
    <property type="term" value="F:cysteine-type endopeptidase activity"/>
    <property type="evidence" value="ECO:0007669"/>
    <property type="project" value="InterPro"/>
</dbReference>
<keyword evidence="8" id="KW-0378">Hydrolase</keyword>
<dbReference type="Pfam" id="PF00910">
    <property type="entry name" value="RNA_helicase"/>
    <property type="match status" value="1"/>
</dbReference>
<organism evidence="17">
    <name type="scientific">Lophophytum mirabile torradovirus</name>
    <dbReference type="NCBI Taxonomy" id="3115801"/>
    <lineage>
        <taxon>Viruses</taxon>
        <taxon>Riboviria</taxon>
        <taxon>Orthornavirae</taxon>
        <taxon>Pisuviricota</taxon>
        <taxon>Pisoniviricetes</taxon>
        <taxon>Picornavirales</taxon>
        <taxon>Secoviridae</taxon>
        <taxon>Torradovirus</taxon>
    </lineage>
</organism>
<dbReference type="InterPro" id="IPR044067">
    <property type="entry name" value="PCV_3C_PRO"/>
</dbReference>
<reference evidence="17" key="1">
    <citation type="submission" date="2023-11" db="EMBL/GenBank/DDBJ databases">
        <authorList>
            <person name="Sidharthan V.K."/>
            <person name="Reddy V."/>
            <person name="Kiran G."/>
            <person name="Rajeswari V."/>
            <person name="Baranwal V.K."/>
        </authorList>
    </citation>
    <scope>NUCLEOTIDE SEQUENCE</scope>
    <source>
        <strain evidence="17">Lop mir</strain>
    </source>
</reference>
<feature type="transmembrane region" description="Helical" evidence="13">
    <location>
        <begin position="121"/>
        <end position="140"/>
    </location>
</feature>
<keyword evidence="9" id="KW-0788">Thiol protease</keyword>
<evidence type="ECO:0000256" key="8">
    <source>
        <dbReference type="ARBA" id="ARBA00022801"/>
    </source>
</evidence>